<keyword evidence="3 8" id="KW-0812">Transmembrane</keyword>
<dbReference type="Pfam" id="PF07690">
    <property type="entry name" value="MFS_1"/>
    <property type="match status" value="1"/>
</dbReference>
<dbReference type="AlphaFoldDB" id="A0AAN8Q2B7"/>
<protein>
    <recommendedName>
        <fullName evidence="9">Major facilitator superfamily (MFS) profile domain-containing protein</fullName>
    </recommendedName>
</protein>
<dbReference type="PANTHER" id="PTHR11662:SF399">
    <property type="entry name" value="FI19708P1-RELATED"/>
    <property type="match status" value="1"/>
</dbReference>
<organism evidence="10 11">
    <name type="scientific">Polyplax serrata</name>
    <name type="common">Common mouse louse</name>
    <dbReference type="NCBI Taxonomy" id="468196"/>
    <lineage>
        <taxon>Eukaryota</taxon>
        <taxon>Metazoa</taxon>
        <taxon>Ecdysozoa</taxon>
        <taxon>Arthropoda</taxon>
        <taxon>Hexapoda</taxon>
        <taxon>Insecta</taxon>
        <taxon>Pterygota</taxon>
        <taxon>Neoptera</taxon>
        <taxon>Paraneoptera</taxon>
        <taxon>Psocodea</taxon>
        <taxon>Troctomorpha</taxon>
        <taxon>Phthiraptera</taxon>
        <taxon>Anoplura</taxon>
        <taxon>Polyplacidae</taxon>
        <taxon>Polyplax</taxon>
    </lineage>
</organism>
<dbReference type="InterPro" id="IPR036259">
    <property type="entry name" value="MFS_trans_sf"/>
</dbReference>
<keyword evidence="4" id="KW-0769">Symport</keyword>
<accession>A0AAN8Q2B7</accession>
<sequence length="501" mass="55589">MGCSTKISEKIPARHIICFMLFLGFMVSFLLRVNINLTIVAMVNSTNSKIDCHNSTIGNDCAGNTSLPDVNDTQGKLVDVKSDNLGEFEWNELQQGVILSSFFWGYIFFQIPGGRIAELWGPKVVFGTSVLLNGLLSLILPFIARMHWILLLIVRALQGLGQGVIFPCLTASVPRWVPVEERARFISFAIQGCSLGQVVALPLCGWIITTLGWPSVFYISGTLGLLWYFAWYFLVYDSPDEHPWISPKEKQYLDKHIEKIDPTNAAAIPWLTILTSAQFWVGAIAGFGSDWGFHTFCTFGPKYIKTSLGFDLQQSSWLSSLPFLSQYIFSFGFSNFCDWLLRVGVSIVVVRKFSVIVSHIMPAAGLLVLSLTSNVTFSVVILTFCVTMLGALSSGFFQNPLDIAPNYAGSLTGITNTLGAMTAVISTPLAGILLQSNETRKAWHYIFYISMSVYVLSSLPYLLFAKIKLEPWNDLHEKEKRTNSSQNLAKDPAELEALTSS</sequence>
<gene>
    <name evidence="10" type="ORF">RUM43_013737</name>
</gene>
<dbReference type="GO" id="GO:0016020">
    <property type="term" value="C:membrane"/>
    <property type="evidence" value="ECO:0007669"/>
    <property type="project" value="UniProtKB-SubCell"/>
</dbReference>
<dbReference type="PANTHER" id="PTHR11662">
    <property type="entry name" value="SOLUTE CARRIER FAMILY 17"/>
    <property type="match status" value="1"/>
</dbReference>
<feature type="transmembrane region" description="Helical" evidence="8">
    <location>
        <begin position="185"/>
        <end position="209"/>
    </location>
</feature>
<feature type="transmembrane region" description="Helical" evidence="8">
    <location>
        <begin position="377"/>
        <end position="397"/>
    </location>
</feature>
<dbReference type="FunFam" id="1.20.1250.20:FF:000003">
    <property type="entry name" value="Solute carrier family 17 member 3"/>
    <property type="match status" value="1"/>
</dbReference>
<dbReference type="SUPFAM" id="SSF103473">
    <property type="entry name" value="MFS general substrate transporter"/>
    <property type="match status" value="1"/>
</dbReference>
<feature type="transmembrane region" description="Helical" evidence="8">
    <location>
        <begin position="16"/>
        <end position="35"/>
    </location>
</feature>
<feature type="transmembrane region" description="Helical" evidence="8">
    <location>
        <begin position="149"/>
        <end position="173"/>
    </location>
</feature>
<evidence type="ECO:0000256" key="4">
    <source>
        <dbReference type="ARBA" id="ARBA00022847"/>
    </source>
</evidence>
<keyword evidence="6 8" id="KW-0472">Membrane</keyword>
<feature type="transmembrane region" description="Helical" evidence="8">
    <location>
        <begin position="215"/>
        <end position="235"/>
    </location>
</feature>
<dbReference type="InterPro" id="IPR050382">
    <property type="entry name" value="MFS_Na/Anion_cotransporter"/>
</dbReference>
<dbReference type="GO" id="GO:0015293">
    <property type="term" value="F:symporter activity"/>
    <property type="evidence" value="ECO:0007669"/>
    <property type="project" value="UniProtKB-KW"/>
</dbReference>
<feature type="domain" description="Major facilitator superfamily (MFS) profile" evidence="9">
    <location>
        <begin position="20"/>
        <end position="469"/>
    </location>
</feature>
<evidence type="ECO:0000256" key="5">
    <source>
        <dbReference type="ARBA" id="ARBA00022989"/>
    </source>
</evidence>
<evidence type="ECO:0000256" key="7">
    <source>
        <dbReference type="SAM" id="MobiDB-lite"/>
    </source>
</evidence>
<comment type="caution">
    <text evidence="10">The sequence shown here is derived from an EMBL/GenBank/DDBJ whole genome shotgun (WGS) entry which is preliminary data.</text>
</comment>
<keyword evidence="2" id="KW-0813">Transport</keyword>
<dbReference type="PROSITE" id="PS50850">
    <property type="entry name" value="MFS"/>
    <property type="match status" value="1"/>
</dbReference>
<evidence type="ECO:0000256" key="2">
    <source>
        <dbReference type="ARBA" id="ARBA00022448"/>
    </source>
</evidence>
<proteinExistence type="predicted"/>
<evidence type="ECO:0000259" key="9">
    <source>
        <dbReference type="PROSITE" id="PS50850"/>
    </source>
</evidence>
<feature type="transmembrane region" description="Helical" evidence="8">
    <location>
        <begin position="265"/>
        <end position="287"/>
    </location>
</feature>
<feature type="transmembrane region" description="Helical" evidence="8">
    <location>
        <begin position="445"/>
        <end position="464"/>
    </location>
</feature>
<feature type="region of interest" description="Disordered" evidence="7">
    <location>
        <begin position="480"/>
        <end position="501"/>
    </location>
</feature>
<dbReference type="EMBL" id="JAWJWE010000008">
    <property type="protein sequence ID" value="KAK6631673.1"/>
    <property type="molecule type" value="Genomic_DNA"/>
</dbReference>
<comment type="subcellular location">
    <subcellularLocation>
        <location evidence="1">Membrane</location>
        <topology evidence="1">Multi-pass membrane protein</topology>
    </subcellularLocation>
</comment>
<name>A0AAN8Q2B7_POLSC</name>
<evidence type="ECO:0000256" key="3">
    <source>
        <dbReference type="ARBA" id="ARBA00022692"/>
    </source>
</evidence>
<feature type="transmembrane region" description="Helical" evidence="8">
    <location>
        <begin position="124"/>
        <end position="143"/>
    </location>
</feature>
<evidence type="ECO:0000256" key="1">
    <source>
        <dbReference type="ARBA" id="ARBA00004141"/>
    </source>
</evidence>
<feature type="transmembrane region" description="Helical" evidence="8">
    <location>
        <begin position="93"/>
        <end position="112"/>
    </location>
</feature>
<dbReference type="InterPro" id="IPR011701">
    <property type="entry name" value="MFS"/>
</dbReference>
<dbReference type="InterPro" id="IPR020846">
    <property type="entry name" value="MFS_dom"/>
</dbReference>
<evidence type="ECO:0000256" key="8">
    <source>
        <dbReference type="SAM" id="Phobius"/>
    </source>
</evidence>
<dbReference type="GO" id="GO:0006820">
    <property type="term" value="P:monoatomic anion transport"/>
    <property type="evidence" value="ECO:0007669"/>
    <property type="project" value="TreeGrafter"/>
</dbReference>
<dbReference type="Gene3D" id="1.20.1250.20">
    <property type="entry name" value="MFS general substrate transporter like domains"/>
    <property type="match status" value="2"/>
</dbReference>
<dbReference type="Proteomes" id="UP001372834">
    <property type="component" value="Unassembled WGS sequence"/>
</dbReference>
<feature type="transmembrane region" description="Helical" evidence="8">
    <location>
        <begin position="409"/>
        <end position="433"/>
    </location>
</feature>
<evidence type="ECO:0000256" key="6">
    <source>
        <dbReference type="ARBA" id="ARBA00023136"/>
    </source>
</evidence>
<keyword evidence="5 8" id="KW-1133">Transmembrane helix</keyword>
<reference evidence="10 11" key="1">
    <citation type="submission" date="2023-10" db="EMBL/GenBank/DDBJ databases">
        <title>Genomes of two closely related lineages of the louse Polyplax serrata with different host specificities.</title>
        <authorList>
            <person name="Martinu J."/>
            <person name="Tarabai H."/>
            <person name="Stefka J."/>
            <person name="Hypsa V."/>
        </authorList>
    </citation>
    <scope>NUCLEOTIDE SEQUENCE [LARGE SCALE GENOMIC DNA]</scope>
    <source>
        <strain evidence="10">HR10_N</strain>
    </source>
</reference>
<evidence type="ECO:0000313" key="11">
    <source>
        <dbReference type="Proteomes" id="UP001372834"/>
    </source>
</evidence>
<feature type="transmembrane region" description="Helical" evidence="8">
    <location>
        <begin position="353"/>
        <end position="371"/>
    </location>
</feature>
<evidence type="ECO:0000313" key="10">
    <source>
        <dbReference type="EMBL" id="KAK6631673.1"/>
    </source>
</evidence>